<gene>
    <name evidence="1" type="ORF">SBAD_LOCUS2891</name>
</gene>
<evidence type="ECO:0000313" key="2">
    <source>
        <dbReference type="Proteomes" id="UP000270296"/>
    </source>
</evidence>
<accession>A0A183IGZ6</accession>
<evidence type="ECO:0000313" key="3">
    <source>
        <dbReference type="WBParaSite" id="SBAD_0000303001-mRNA-1"/>
    </source>
</evidence>
<protein>
    <submittedName>
        <fullName evidence="3">CX domain-containing protein</fullName>
    </submittedName>
</protein>
<name>A0A183IGZ6_9BILA</name>
<dbReference type="OrthoDB" id="5859417at2759"/>
<proteinExistence type="predicted"/>
<dbReference type="Proteomes" id="UP000270296">
    <property type="component" value="Unassembled WGS sequence"/>
</dbReference>
<dbReference type="AlphaFoldDB" id="A0A183IGZ6"/>
<organism evidence="3">
    <name type="scientific">Soboliphyme baturini</name>
    <dbReference type="NCBI Taxonomy" id="241478"/>
    <lineage>
        <taxon>Eukaryota</taxon>
        <taxon>Metazoa</taxon>
        <taxon>Ecdysozoa</taxon>
        <taxon>Nematoda</taxon>
        <taxon>Enoplea</taxon>
        <taxon>Dorylaimia</taxon>
        <taxon>Dioctophymatida</taxon>
        <taxon>Dioctophymatoidea</taxon>
        <taxon>Soboliphymatidae</taxon>
        <taxon>Soboliphyme</taxon>
    </lineage>
</organism>
<sequence>RLGKVYFVKKYTSLSAQVSDRFPKAFETASQWELPTETSEFQPLTLDFGCEYRVELRSEPYLYGDPKYRSMATIETPMCIDGFCSCRCKTRRPLGPDMCLTLDQSVSMTACPVGTRRLTRHIA</sequence>
<evidence type="ECO:0000313" key="1">
    <source>
        <dbReference type="EMBL" id="VDO99280.1"/>
    </source>
</evidence>
<keyword evidence="2" id="KW-1185">Reference proteome</keyword>
<dbReference type="WBParaSite" id="SBAD_0000303001-mRNA-1">
    <property type="protein sequence ID" value="SBAD_0000303001-mRNA-1"/>
    <property type="gene ID" value="SBAD_0000303001"/>
</dbReference>
<reference evidence="3" key="1">
    <citation type="submission" date="2016-06" db="UniProtKB">
        <authorList>
            <consortium name="WormBaseParasite"/>
        </authorList>
    </citation>
    <scope>IDENTIFICATION</scope>
</reference>
<reference evidence="1 2" key="2">
    <citation type="submission" date="2018-11" db="EMBL/GenBank/DDBJ databases">
        <authorList>
            <consortium name="Pathogen Informatics"/>
        </authorList>
    </citation>
    <scope>NUCLEOTIDE SEQUENCE [LARGE SCALE GENOMIC DNA]</scope>
</reference>
<dbReference type="EMBL" id="UZAM01007463">
    <property type="protein sequence ID" value="VDO99280.1"/>
    <property type="molecule type" value="Genomic_DNA"/>
</dbReference>